<name>A0AA88A6V5_FICCA</name>
<keyword evidence="3" id="KW-1185">Reference proteome</keyword>
<comment type="caution">
    <text evidence="2">The sequence shown here is derived from an EMBL/GenBank/DDBJ whole genome shotgun (WGS) entry which is preliminary data.</text>
</comment>
<feature type="compositionally biased region" description="Basic residues" evidence="1">
    <location>
        <begin position="78"/>
        <end position="93"/>
    </location>
</feature>
<protein>
    <submittedName>
        <fullName evidence="2">Uncharacterized protein</fullName>
    </submittedName>
</protein>
<reference evidence="2" key="1">
    <citation type="submission" date="2023-07" db="EMBL/GenBank/DDBJ databases">
        <title>draft genome sequence of fig (Ficus carica).</title>
        <authorList>
            <person name="Takahashi T."/>
            <person name="Nishimura K."/>
        </authorList>
    </citation>
    <scope>NUCLEOTIDE SEQUENCE</scope>
</reference>
<evidence type="ECO:0000313" key="3">
    <source>
        <dbReference type="Proteomes" id="UP001187192"/>
    </source>
</evidence>
<evidence type="ECO:0000256" key="1">
    <source>
        <dbReference type="SAM" id="MobiDB-lite"/>
    </source>
</evidence>
<evidence type="ECO:0000313" key="2">
    <source>
        <dbReference type="EMBL" id="GMN47582.1"/>
    </source>
</evidence>
<dbReference type="Proteomes" id="UP001187192">
    <property type="component" value="Unassembled WGS sequence"/>
</dbReference>
<feature type="region of interest" description="Disordered" evidence="1">
    <location>
        <begin position="31"/>
        <end position="104"/>
    </location>
</feature>
<dbReference type="AlphaFoldDB" id="A0AA88A6V5"/>
<sequence>MMRDFWKYERDKDLALQKHFRANSKRFHSFPQFPRHLCDSTAEDSEPERDVSPEAVASSHSEEESREIPTIAPTTARDKRKASMTKPAGKKSIIRSAANWKWKD</sequence>
<gene>
    <name evidence="2" type="ORF">TIFTF001_016769</name>
</gene>
<proteinExistence type="predicted"/>
<accession>A0AA88A6V5</accession>
<organism evidence="2 3">
    <name type="scientific">Ficus carica</name>
    <name type="common">Common fig</name>
    <dbReference type="NCBI Taxonomy" id="3494"/>
    <lineage>
        <taxon>Eukaryota</taxon>
        <taxon>Viridiplantae</taxon>
        <taxon>Streptophyta</taxon>
        <taxon>Embryophyta</taxon>
        <taxon>Tracheophyta</taxon>
        <taxon>Spermatophyta</taxon>
        <taxon>Magnoliopsida</taxon>
        <taxon>eudicotyledons</taxon>
        <taxon>Gunneridae</taxon>
        <taxon>Pentapetalae</taxon>
        <taxon>rosids</taxon>
        <taxon>fabids</taxon>
        <taxon>Rosales</taxon>
        <taxon>Moraceae</taxon>
        <taxon>Ficeae</taxon>
        <taxon>Ficus</taxon>
    </lineage>
</organism>
<dbReference type="EMBL" id="BTGU01000026">
    <property type="protein sequence ID" value="GMN47582.1"/>
    <property type="molecule type" value="Genomic_DNA"/>
</dbReference>